<dbReference type="PANTHER" id="PTHR43537">
    <property type="entry name" value="TRANSCRIPTIONAL REGULATOR, GNTR FAMILY"/>
    <property type="match status" value="1"/>
</dbReference>
<comment type="caution">
    <text evidence="5">The sequence shown here is derived from an EMBL/GenBank/DDBJ whole genome shotgun (WGS) entry which is preliminary data.</text>
</comment>
<dbReference type="InterPro" id="IPR036390">
    <property type="entry name" value="WH_DNA-bd_sf"/>
</dbReference>
<proteinExistence type="predicted"/>
<dbReference type="PRINTS" id="PR00035">
    <property type="entry name" value="HTHGNTR"/>
</dbReference>
<feature type="domain" description="HTH gntR-type" evidence="4">
    <location>
        <begin position="9"/>
        <end position="76"/>
    </location>
</feature>
<keyword evidence="2" id="KW-0238">DNA-binding</keyword>
<evidence type="ECO:0000256" key="2">
    <source>
        <dbReference type="ARBA" id="ARBA00023125"/>
    </source>
</evidence>
<evidence type="ECO:0000313" key="6">
    <source>
        <dbReference type="Proteomes" id="UP001467690"/>
    </source>
</evidence>
<reference evidence="5 6" key="1">
    <citation type="submission" date="2024-06" db="EMBL/GenBank/DDBJ databases">
        <authorList>
            <person name="Chen R.Y."/>
        </authorList>
    </citation>
    <scope>NUCLEOTIDE SEQUENCE [LARGE SCALE GENOMIC DNA]</scope>
    <source>
        <strain evidence="5 6">D2</strain>
    </source>
</reference>
<dbReference type="InterPro" id="IPR036388">
    <property type="entry name" value="WH-like_DNA-bd_sf"/>
</dbReference>
<dbReference type="RefSeq" id="WP_350402239.1">
    <property type="nucleotide sequence ID" value="NZ_JBELOE010000228.1"/>
</dbReference>
<evidence type="ECO:0000256" key="1">
    <source>
        <dbReference type="ARBA" id="ARBA00023015"/>
    </source>
</evidence>
<accession>A0ABV1RIL3</accession>
<gene>
    <name evidence="5" type="ORF">ABS311_12860</name>
</gene>
<dbReference type="EMBL" id="JBELOE010000228">
    <property type="protein sequence ID" value="MER2492769.1"/>
    <property type="molecule type" value="Genomic_DNA"/>
</dbReference>
<keyword evidence="6" id="KW-1185">Reference proteome</keyword>
<dbReference type="Pfam" id="PF07729">
    <property type="entry name" value="FCD"/>
    <property type="match status" value="1"/>
</dbReference>
<name>A0ABV1RIL3_9ALTE</name>
<sequence>MNTRTNKIIPVREQIADALRSDIISGELAANTKLNEQQLAERFGVSRGPIRDVLLKLTKEGLLVSRNNVGSSVSSPLTPEMQKLNVEIRRKIEEFAIKNLVGKTTDRNLEELESIISRMQEHFDREEFTELTKSDIEFHQYLVNLAGGEDLVNIWYPIVIRMRMNYQRIKTSQALVDEHRHILDGIRSKDVKAATAALRKNIK</sequence>
<evidence type="ECO:0000256" key="3">
    <source>
        <dbReference type="ARBA" id="ARBA00023163"/>
    </source>
</evidence>
<dbReference type="Pfam" id="PF00392">
    <property type="entry name" value="GntR"/>
    <property type="match status" value="1"/>
</dbReference>
<dbReference type="SUPFAM" id="SSF48008">
    <property type="entry name" value="GntR ligand-binding domain-like"/>
    <property type="match status" value="1"/>
</dbReference>
<dbReference type="CDD" id="cd07377">
    <property type="entry name" value="WHTH_GntR"/>
    <property type="match status" value="1"/>
</dbReference>
<dbReference type="Proteomes" id="UP001467690">
    <property type="component" value="Unassembled WGS sequence"/>
</dbReference>
<dbReference type="Gene3D" id="1.10.10.10">
    <property type="entry name" value="Winged helix-like DNA-binding domain superfamily/Winged helix DNA-binding domain"/>
    <property type="match status" value="1"/>
</dbReference>
<dbReference type="InterPro" id="IPR000524">
    <property type="entry name" value="Tscrpt_reg_HTH_GntR"/>
</dbReference>
<evidence type="ECO:0000259" key="4">
    <source>
        <dbReference type="PROSITE" id="PS50949"/>
    </source>
</evidence>
<keyword evidence="1" id="KW-0805">Transcription regulation</keyword>
<dbReference type="SMART" id="SM00345">
    <property type="entry name" value="HTH_GNTR"/>
    <property type="match status" value="1"/>
</dbReference>
<keyword evidence="3" id="KW-0804">Transcription</keyword>
<dbReference type="SMART" id="SM00895">
    <property type="entry name" value="FCD"/>
    <property type="match status" value="1"/>
</dbReference>
<protein>
    <submittedName>
        <fullName evidence="5">GntR family transcriptional regulator</fullName>
    </submittedName>
</protein>
<organism evidence="5 6">
    <name type="scientific">Catenovulum sediminis</name>
    <dbReference type="NCBI Taxonomy" id="1740262"/>
    <lineage>
        <taxon>Bacteria</taxon>
        <taxon>Pseudomonadati</taxon>
        <taxon>Pseudomonadota</taxon>
        <taxon>Gammaproteobacteria</taxon>
        <taxon>Alteromonadales</taxon>
        <taxon>Alteromonadaceae</taxon>
        <taxon>Catenovulum</taxon>
    </lineage>
</organism>
<dbReference type="PANTHER" id="PTHR43537:SF5">
    <property type="entry name" value="UXU OPERON TRANSCRIPTIONAL REGULATOR"/>
    <property type="match status" value="1"/>
</dbReference>
<evidence type="ECO:0000313" key="5">
    <source>
        <dbReference type="EMBL" id="MER2492769.1"/>
    </source>
</evidence>
<dbReference type="SUPFAM" id="SSF46785">
    <property type="entry name" value="Winged helix' DNA-binding domain"/>
    <property type="match status" value="1"/>
</dbReference>
<dbReference type="Gene3D" id="1.20.120.530">
    <property type="entry name" value="GntR ligand-binding domain-like"/>
    <property type="match status" value="1"/>
</dbReference>
<dbReference type="InterPro" id="IPR008920">
    <property type="entry name" value="TF_FadR/GntR_C"/>
</dbReference>
<dbReference type="PROSITE" id="PS50949">
    <property type="entry name" value="HTH_GNTR"/>
    <property type="match status" value="1"/>
</dbReference>
<dbReference type="InterPro" id="IPR011711">
    <property type="entry name" value="GntR_C"/>
</dbReference>